<comment type="caution">
    <text evidence="3">The sequence shown here is derived from an EMBL/GenBank/DDBJ whole genome shotgun (WGS) entry which is preliminary data.</text>
</comment>
<name>A0A1J8PK85_9AGAM</name>
<keyword evidence="4" id="KW-1185">Reference proteome</keyword>
<dbReference type="SUPFAM" id="SSF53335">
    <property type="entry name" value="S-adenosyl-L-methionine-dependent methyltransferases"/>
    <property type="match status" value="1"/>
</dbReference>
<dbReference type="STRING" id="180088.A0A1J8PK85"/>
<evidence type="ECO:0000313" key="4">
    <source>
        <dbReference type="Proteomes" id="UP000183567"/>
    </source>
</evidence>
<feature type="compositionally biased region" description="Basic residues" evidence="1">
    <location>
        <begin position="12"/>
        <end position="22"/>
    </location>
</feature>
<feature type="compositionally biased region" description="Basic and acidic residues" evidence="1">
    <location>
        <begin position="1"/>
        <end position="11"/>
    </location>
</feature>
<feature type="region of interest" description="Disordered" evidence="1">
    <location>
        <begin position="1"/>
        <end position="28"/>
    </location>
</feature>
<accession>A0A1J8PK85</accession>
<evidence type="ECO:0000256" key="1">
    <source>
        <dbReference type="SAM" id="MobiDB-lite"/>
    </source>
</evidence>
<dbReference type="AlphaFoldDB" id="A0A1J8PK85"/>
<dbReference type="Pfam" id="PF13649">
    <property type="entry name" value="Methyltransf_25"/>
    <property type="match status" value="1"/>
</dbReference>
<protein>
    <recommendedName>
        <fullName evidence="2">Methyltransferase domain-containing protein</fullName>
    </recommendedName>
</protein>
<dbReference type="InterPro" id="IPR029063">
    <property type="entry name" value="SAM-dependent_MTases_sf"/>
</dbReference>
<feature type="domain" description="Methyltransferase" evidence="2">
    <location>
        <begin position="77"/>
        <end position="173"/>
    </location>
</feature>
<organism evidence="3 4">
    <name type="scientific">Rhizopogon vesiculosus</name>
    <dbReference type="NCBI Taxonomy" id="180088"/>
    <lineage>
        <taxon>Eukaryota</taxon>
        <taxon>Fungi</taxon>
        <taxon>Dikarya</taxon>
        <taxon>Basidiomycota</taxon>
        <taxon>Agaricomycotina</taxon>
        <taxon>Agaricomycetes</taxon>
        <taxon>Agaricomycetidae</taxon>
        <taxon>Boletales</taxon>
        <taxon>Suillineae</taxon>
        <taxon>Rhizopogonaceae</taxon>
        <taxon>Rhizopogon</taxon>
    </lineage>
</organism>
<dbReference type="PANTHER" id="PTHR43591">
    <property type="entry name" value="METHYLTRANSFERASE"/>
    <property type="match status" value="1"/>
</dbReference>
<reference evidence="3 4" key="1">
    <citation type="submission" date="2016-03" db="EMBL/GenBank/DDBJ databases">
        <title>Comparative genomics of the ectomycorrhizal sister species Rhizopogon vinicolor and Rhizopogon vesiculosus (Basidiomycota: Boletales) reveals a divergence of the mating type B locus.</title>
        <authorList>
            <person name="Mujic A.B."/>
            <person name="Kuo A."/>
            <person name="Tritt A."/>
            <person name="Lipzen A."/>
            <person name="Chen C."/>
            <person name="Johnson J."/>
            <person name="Sharma A."/>
            <person name="Barry K."/>
            <person name="Grigoriev I.V."/>
            <person name="Spatafora J.W."/>
        </authorList>
    </citation>
    <scope>NUCLEOTIDE SEQUENCE [LARGE SCALE GENOMIC DNA]</scope>
    <source>
        <strain evidence="3 4">AM-OR11-056</strain>
    </source>
</reference>
<gene>
    <name evidence="3" type="ORF">AZE42_09021</name>
</gene>
<dbReference type="InterPro" id="IPR041698">
    <property type="entry name" value="Methyltransf_25"/>
</dbReference>
<dbReference type="CDD" id="cd02440">
    <property type="entry name" value="AdoMet_MTases"/>
    <property type="match status" value="1"/>
</dbReference>
<dbReference type="Gene3D" id="3.40.50.150">
    <property type="entry name" value="Vaccinia Virus protein VP39"/>
    <property type="match status" value="1"/>
</dbReference>
<dbReference type="EMBL" id="LVVM01006353">
    <property type="protein sequence ID" value="OJA08235.1"/>
    <property type="molecule type" value="Genomic_DNA"/>
</dbReference>
<dbReference type="OrthoDB" id="3647at2759"/>
<evidence type="ECO:0000259" key="2">
    <source>
        <dbReference type="Pfam" id="PF13649"/>
    </source>
</evidence>
<evidence type="ECO:0000313" key="3">
    <source>
        <dbReference type="EMBL" id="OJA08235.1"/>
    </source>
</evidence>
<dbReference type="Proteomes" id="UP000183567">
    <property type="component" value="Unassembled WGS sequence"/>
</dbReference>
<proteinExistence type="predicted"/>
<sequence>MAEHHHVEHHAPHCSHPHHDSHHVHEDHHDFKEVNKNYFNEHAHQYNDRPEAQELARRLGAAMISAYPFNEDSTLALDYACGTGLISKELASHAKCIVGVDISQSMVDQYNQSVANQGIPPEEMRAVCCDLSAAPDQLDGMKFDVVVCASSYHHFPSIEEVTKALASYLKPGGSLLVTDLMKPSSAQQLFPNGSHHIVAHNGGFEETDIKTAFEGAGLADFAFVKASSAKKHGHSVQFFLASGINEVDEQT</sequence>